<protein>
    <recommendedName>
        <fullName evidence="2">Alpha/beta hydrolase fold-3 domain-containing protein</fullName>
    </recommendedName>
</protein>
<dbReference type="GO" id="GO:0017000">
    <property type="term" value="P:antibiotic biosynthetic process"/>
    <property type="evidence" value="ECO:0007669"/>
    <property type="project" value="UniProtKB-ARBA"/>
</dbReference>
<reference evidence="4" key="1">
    <citation type="journal article" date="2017" name="Nat. Microbiol.">
        <title>Global analysis of biosynthetic gene clusters reveals vast potential of secondary metabolite production in Penicillium species.</title>
        <authorList>
            <person name="Nielsen J.C."/>
            <person name="Grijseels S."/>
            <person name="Prigent S."/>
            <person name="Ji B."/>
            <person name="Dainat J."/>
            <person name="Nielsen K.F."/>
            <person name="Frisvad J.C."/>
            <person name="Workman M."/>
            <person name="Nielsen J."/>
        </authorList>
    </citation>
    <scope>NUCLEOTIDE SEQUENCE [LARGE SCALE GENOMIC DNA]</scope>
    <source>
        <strain evidence="4">IBT 29486</strain>
    </source>
</reference>
<comment type="caution">
    <text evidence="3">The sequence shown here is derived from an EMBL/GenBank/DDBJ whole genome shotgun (WGS) entry which is preliminary data.</text>
</comment>
<evidence type="ECO:0000313" key="4">
    <source>
        <dbReference type="Proteomes" id="UP000191518"/>
    </source>
</evidence>
<evidence type="ECO:0000313" key="3">
    <source>
        <dbReference type="EMBL" id="OQE02174.1"/>
    </source>
</evidence>
<dbReference type="Pfam" id="PF07859">
    <property type="entry name" value="Abhydrolase_3"/>
    <property type="match status" value="1"/>
</dbReference>
<keyword evidence="4" id="KW-1185">Reference proteome</keyword>
<dbReference type="EMBL" id="MDYP01000040">
    <property type="protein sequence ID" value="OQE02174.1"/>
    <property type="molecule type" value="Genomic_DNA"/>
</dbReference>
<dbReference type="InterPro" id="IPR050300">
    <property type="entry name" value="GDXG_lipolytic_enzyme"/>
</dbReference>
<evidence type="ECO:0000259" key="2">
    <source>
        <dbReference type="Pfam" id="PF07859"/>
    </source>
</evidence>
<dbReference type="GO" id="GO:0016787">
    <property type="term" value="F:hydrolase activity"/>
    <property type="evidence" value="ECO:0007669"/>
    <property type="project" value="UniProtKB-KW"/>
</dbReference>
<gene>
    <name evidence="3" type="ORF">PENVUL_c040G01030</name>
</gene>
<evidence type="ECO:0000256" key="1">
    <source>
        <dbReference type="ARBA" id="ARBA00022801"/>
    </source>
</evidence>
<keyword evidence="1" id="KW-0378">Hydrolase</keyword>
<dbReference type="InterPro" id="IPR029058">
    <property type="entry name" value="AB_hydrolase_fold"/>
</dbReference>
<dbReference type="InterPro" id="IPR013094">
    <property type="entry name" value="AB_hydrolase_3"/>
</dbReference>
<dbReference type="PANTHER" id="PTHR48081">
    <property type="entry name" value="AB HYDROLASE SUPERFAMILY PROTEIN C4A8.06C"/>
    <property type="match status" value="1"/>
</dbReference>
<dbReference type="GO" id="GO:0072330">
    <property type="term" value="P:monocarboxylic acid biosynthetic process"/>
    <property type="evidence" value="ECO:0007669"/>
    <property type="project" value="UniProtKB-ARBA"/>
</dbReference>
<dbReference type="SUPFAM" id="SSF53474">
    <property type="entry name" value="alpha/beta-Hydrolases"/>
    <property type="match status" value="1"/>
</dbReference>
<proteinExistence type="predicted"/>
<sequence>MTSTQTNNPFPPDLLPRLDPRFVEYYDKNLAGRLGTHQVPLEEVRANPQKWARKWPVNTTQSRDSLIYDWKIAGGRDSEGFRIRTYHPNETLAGPGPYAVHLNFHGGGWVFGDLTTDATLCQRLSDQLPLVVVDVEYRLCPGKFAQAQFGQNLNDAWAALLWTLENAFTLDINPLSVSIGGISAGAHLACVLQHRARDANIALKLLIAAVPPLADHDQYEKPTDSPWPSFSEFSHIPMLNWERMSFFKQQAFPTEKLANIRHMYPAWWISPLRAPNFANLCDTFIATAECDILRDEGEAYGKKLIEAGNRVTFRRYLKVPHSFMYMTSVLPQAEQYQEDVFNALRVGHGL</sequence>
<dbReference type="Gene3D" id="3.40.50.1820">
    <property type="entry name" value="alpha/beta hydrolase"/>
    <property type="match status" value="1"/>
</dbReference>
<name>A0A1V6RL50_9EURO</name>
<feature type="domain" description="Alpha/beta hydrolase fold-3" evidence="2">
    <location>
        <begin position="102"/>
        <end position="324"/>
    </location>
</feature>
<dbReference type="PANTHER" id="PTHR48081:SF8">
    <property type="entry name" value="ALPHA_BETA HYDROLASE FOLD-3 DOMAIN-CONTAINING PROTEIN-RELATED"/>
    <property type="match status" value="1"/>
</dbReference>
<dbReference type="AlphaFoldDB" id="A0A1V6RL50"/>
<dbReference type="STRING" id="29845.A0A1V6RL50"/>
<dbReference type="Proteomes" id="UP000191518">
    <property type="component" value="Unassembled WGS sequence"/>
</dbReference>
<accession>A0A1V6RL50</accession>
<organism evidence="3 4">
    <name type="scientific">Penicillium vulpinum</name>
    <dbReference type="NCBI Taxonomy" id="29845"/>
    <lineage>
        <taxon>Eukaryota</taxon>
        <taxon>Fungi</taxon>
        <taxon>Dikarya</taxon>
        <taxon>Ascomycota</taxon>
        <taxon>Pezizomycotina</taxon>
        <taxon>Eurotiomycetes</taxon>
        <taxon>Eurotiomycetidae</taxon>
        <taxon>Eurotiales</taxon>
        <taxon>Aspergillaceae</taxon>
        <taxon>Penicillium</taxon>
    </lineage>
</organism>